<evidence type="ECO:0000259" key="6">
    <source>
        <dbReference type="Pfam" id="PF01494"/>
    </source>
</evidence>
<proteinExistence type="inferred from homology"/>
<feature type="domain" description="FAD-binding" evidence="6">
    <location>
        <begin position="22"/>
        <end position="198"/>
    </location>
</feature>
<dbReference type="PANTHER" id="PTHR47356:SF2">
    <property type="entry name" value="FAD-BINDING DOMAIN-CONTAINING PROTEIN-RELATED"/>
    <property type="match status" value="1"/>
</dbReference>
<evidence type="ECO:0000256" key="1">
    <source>
        <dbReference type="ARBA" id="ARBA00007992"/>
    </source>
</evidence>
<dbReference type="SUPFAM" id="SSF51905">
    <property type="entry name" value="FAD/NAD(P)-binding domain"/>
    <property type="match status" value="1"/>
</dbReference>
<keyword evidence="4" id="KW-0560">Oxidoreductase</keyword>
<accession>A0AAD4DJE4</accession>
<name>A0AAD4DJE4_9FUNG</name>
<protein>
    <recommendedName>
        <fullName evidence="6">FAD-binding domain-containing protein</fullName>
    </recommendedName>
</protein>
<evidence type="ECO:0000256" key="4">
    <source>
        <dbReference type="ARBA" id="ARBA00023002"/>
    </source>
</evidence>
<comment type="similarity">
    <text evidence="1">Belongs to the paxM FAD-dependent monooxygenase family.</text>
</comment>
<evidence type="ECO:0000256" key="5">
    <source>
        <dbReference type="SAM" id="MobiDB-lite"/>
    </source>
</evidence>
<evidence type="ECO:0000313" key="7">
    <source>
        <dbReference type="EMBL" id="KAG0279757.1"/>
    </source>
</evidence>
<dbReference type="GO" id="GO:0071949">
    <property type="term" value="F:FAD binding"/>
    <property type="evidence" value="ECO:0007669"/>
    <property type="project" value="InterPro"/>
</dbReference>
<keyword evidence="8" id="KW-1185">Reference proteome</keyword>
<dbReference type="Proteomes" id="UP001194580">
    <property type="component" value="Unassembled WGS sequence"/>
</dbReference>
<dbReference type="GO" id="GO:0004497">
    <property type="term" value="F:monooxygenase activity"/>
    <property type="evidence" value="ECO:0007669"/>
    <property type="project" value="InterPro"/>
</dbReference>
<keyword evidence="3" id="KW-0274">FAD</keyword>
<dbReference type="InterPro" id="IPR050562">
    <property type="entry name" value="FAD_mOase_fung"/>
</dbReference>
<comment type="caution">
    <text evidence="7">The sequence shown here is derived from an EMBL/GenBank/DDBJ whole genome shotgun (WGS) entry which is preliminary data.</text>
</comment>
<dbReference type="AlphaFoldDB" id="A0AAD4DJE4"/>
<dbReference type="EMBL" id="JAAAIL010000105">
    <property type="protein sequence ID" value="KAG0279757.1"/>
    <property type="molecule type" value="Genomic_DNA"/>
</dbReference>
<reference evidence="7" key="1">
    <citation type="journal article" date="2020" name="Fungal Divers.">
        <title>Resolving the Mortierellaceae phylogeny through synthesis of multi-gene phylogenetics and phylogenomics.</title>
        <authorList>
            <person name="Vandepol N."/>
            <person name="Liber J."/>
            <person name="Desiro A."/>
            <person name="Na H."/>
            <person name="Kennedy M."/>
            <person name="Barry K."/>
            <person name="Grigoriev I.V."/>
            <person name="Miller A.N."/>
            <person name="O'Donnell K."/>
            <person name="Stajich J.E."/>
            <person name="Bonito G."/>
        </authorList>
    </citation>
    <scope>NUCLEOTIDE SEQUENCE</scope>
    <source>
        <strain evidence="7">NRRL 28262</strain>
    </source>
</reference>
<sequence length="485" mass="53158">MEINPAPTIQHAAKETRNKRPKVLIVGAGLGGLTLGAILQKSDIPYDIFERASEVKPLGSAMSFGAPTAPMFKQLGIYDEFVSLAMYNDSIQFYNEKREVEYKMDFPVDQDGTLTTKLFGADGYIVARPKLYDLMLRQVPKERINMGKKIVSTAQDGNGIKIQCSDGTEYTGDLLVGADGAYSAIRQNLYAELKDANKLPASDTLPLPYSTVCLVGQTRVLDTTEFPNVAKESCQFIITLGGDKPYSWSTFTTAQKTVCWAVVLYLDAESSKDNDATGNSEWGPEAAAAMCEQVKGFPVVSGGEKKLTLGDLINWTPKELIAKVMLEEKVFETWSSGRTVLVGDACHKFSPAGGAGAVNAMHDAVSLANYINALPHHPSADDITNAFKAYREERIQWVQEAFDTSKIFKVMAAKSIVGKIVRFCAKYMPLSVQRRSSIRMAVNRPQIAFLPQAEDTGSVRPAPQPSLKAKAPIARERKQVDPQFT</sequence>
<gene>
    <name evidence="7" type="ORF">BGZ95_000289</name>
</gene>
<organism evidence="7 8">
    <name type="scientific">Linnemannia exigua</name>
    <dbReference type="NCBI Taxonomy" id="604196"/>
    <lineage>
        <taxon>Eukaryota</taxon>
        <taxon>Fungi</taxon>
        <taxon>Fungi incertae sedis</taxon>
        <taxon>Mucoromycota</taxon>
        <taxon>Mortierellomycotina</taxon>
        <taxon>Mortierellomycetes</taxon>
        <taxon>Mortierellales</taxon>
        <taxon>Mortierellaceae</taxon>
        <taxon>Linnemannia</taxon>
    </lineage>
</organism>
<dbReference type="Pfam" id="PF01494">
    <property type="entry name" value="FAD_binding_3"/>
    <property type="match status" value="2"/>
</dbReference>
<dbReference type="Gene3D" id="3.50.50.60">
    <property type="entry name" value="FAD/NAD(P)-binding domain"/>
    <property type="match status" value="1"/>
</dbReference>
<evidence type="ECO:0000256" key="3">
    <source>
        <dbReference type="ARBA" id="ARBA00022827"/>
    </source>
</evidence>
<feature type="region of interest" description="Disordered" evidence="5">
    <location>
        <begin position="452"/>
        <end position="485"/>
    </location>
</feature>
<keyword evidence="2" id="KW-0285">Flavoprotein</keyword>
<dbReference type="PANTHER" id="PTHR47356">
    <property type="entry name" value="FAD-DEPENDENT MONOOXYGENASE ASQG-RELATED"/>
    <property type="match status" value="1"/>
</dbReference>
<evidence type="ECO:0000313" key="8">
    <source>
        <dbReference type="Proteomes" id="UP001194580"/>
    </source>
</evidence>
<feature type="compositionally biased region" description="Basic and acidic residues" evidence="5">
    <location>
        <begin position="473"/>
        <end position="485"/>
    </location>
</feature>
<dbReference type="PRINTS" id="PR00420">
    <property type="entry name" value="RNGMNOXGNASE"/>
</dbReference>
<feature type="domain" description="FAD-binding" evidence="6">
    <location>
        <begin position="323"/>
        <end position="402"/>
    </location>
</feature>
<evidence type="ECO:0000256" key="2">
    <source>
        <dbReference type="ARBA" id="ARBA00022630"/>
    </source>
</evidence>
<dbReference type="InterPro" id="IPR002938">
    <property type="entry name" value="FAD-bd"/>
</dbReference>
<dbReference type="InterPro" id="IPR036188">
    <property type="entry name" value="FAD/NAD-bd_sf"/>
</dbReference>